<name>A0A0C3G9Y7_PILCF</name>
<dbReference type="InParanoid" id="A0A0C3G9Y7"/>
<dbReference type="Proteomes" id="UP000054166">
    <property type="component" value="Unassembled WGS sequence"/>
</dbReference>
<gene>
    <name evidence="1" type="ORF">PILCRDRAFT_814957</name>
</gene>
<accession>A0A0C3G9Y7</accession>
<dbReference type="HOGENOM" id="CLU_2386949_0_0_1"/>
<keyword evidence="2" id="KW-1185">Reference proteome</keyword>
<sequence>MIVHLIGGEVNDTLGVRSASGGQKSLSTWLRLLTLATDGAVMCPDAQSKSNRAPYSNIFKMSWQACNQALLESIKYLVATNTHKWLDHHLIEDV</sequence>
<dbReference type="EMBL" id="KN832979">
    <property type="protein sequence ID" value="KIM87436.1"/>
    <property type="molecule type" value="Genomic_DNA"/>
</dbReference>
<dbReference type="AlphaFoldDB" id="A0A0C3G9Y7"/>
<proteinExistence type="predicted"/>
<reference evidence="1 2" key="1">
    <citation type="submission" date="2014-04" db="EMBL/GenBank/DDBJ databases">
        <authorList>
            <consortium name="DOE Joint Genome Institute"/>
            <person name="Kuo A."/>
            <person name="Tarkka M."/>
            <person name="Buscot F."/>
            <person name="Kohler A."/>
            <person name="Nagy L.G."/>
            <person name="Floudas D."/>
            <person name="Copeland A."/>
            <person name="Barry K.W."/>
            <person name="Cichocki N."/>
            <person name="Veneault-Fourrey C."/>
            <person name="LaButti K."/>
            <person name="Lindquist E.A."/>
            <person name="Lipzen A."/>
            <person name="Lundell T."/>
            <person name="Morin E."/>
            <person name="Murat C."/>
            <person name="Sun H."/>
            <person name="Tunlid A."/>
            <person name="Henrissat B."/>
            <person name="Grigoriev I.V."/>
            <person name="Hibbett D.S."/>
            <person name="Martin F."/>
            <person name="Nordberg H.P."/>
            <person name="Cantor M.N."/>
            <person name="Hua S.X."/>
        </authorList>
    </citation>
    <scope>NUCLEOTIDE SEQUENCE [LARGE SCALE GENOMIC DNA]</scope>
    <source>
        <strain evidence="1 2">F 1598</strain>
    </source>
</reference>
<protein>
    <submittedName>
        <fullName evidence="1">Uncharacterized protein</fullName>
    </submittedName>
</protein>
<evidence type="ECO:0000313" key="2">
    <source>
        <dbReference type="Proteomes" id="UP000054166"/>
    </source>
</evidence>
<organism evidence="1 2">
    <name type="scientific">Piloderma croceum (strain F 1598)</name>
    <dbReference type="NCBI Taxonomy" id="765440"/>
    <lineage>
        <taxon>Eukaryota</taxon>
        <taxon>Fungi</taxon>
        <taxon>Dikarya</taxon>
        <taxon>Basidiomycota</taxon>
        <taxon>Agaricomycotina</taxon>
        <taxon>Agaricomycetes</taxon>
        <taxon>Agaricomycetidae</taxon>
        <taxon>Atheliales</taxon>
        <taxon>Atheliaceae</taxon>
        <taxon>Piloderma</taxon>
    </lineage>
</organism>
<evidence type="ECO:0000313" key="1">
    <source>
        <dbReference type="EMBL" id="KIM87436.1"/>
    </source>
</evidence>
<reference evidence="2" key="2">
    <citation type="submission" date="2015-01" db="EMBL/GenBank/DDBJ databases">
        <title>Evolutionary Origins and Diversification of the Mycorrhizal Mutualists.</title>
        <authorList>
            <consortium name="DOE Joint Genome Institute"/>
            <consortium name="Mycorrhizal Genomics Consortium"/>
            <person name="Kohler A."/>
            <person name="Kuo A."/>
            <person name="Nagy L.G."/>
            <person name="Floudas D."/>
            <person name="Copeland A."/>
            <person name="Barry K.W."/>
            <person name="Cichocki N."/>
            <person name="Veneault-Fourrey C."/>
            <person name="LaButti K."/>
            <person name="Lindquist E.A."/>
            <person name="Lipzen A."/>
            <person name="Lundell T."/>
            <person name="Morin E."/>
            <person name="Murat C."/>
            <person name="Riley R."/>
            <person name="Ohm R."/>
            <person name="Sun H."/>
            <person name="Tunlid A."/>
            <person name="Henrissat B."/>
            <person name="Grigoriev I.V."/>
            <person name="Hibbett D.S."/>
            <person name="Martin F."/>
        </authorList>
    </citation>
    <scope>NUCLEOTIDE SEQUENCE [LARGE SCALE GENOMIC DNA]</scope>
    <source>
        <strain evidence="2">F 1598</strain>
    </source>
</reference>